<feature type="compositionally biased region" description="Low complexity" evidence="1">
    <location>
        <begin position="93"/>
        <end position="107"/>
    </location>
</feature>
<dbReference type="HOGENOM" id="CLU_1579663_0_0_1"/>
<reference evidence="3" key="2">
    <citation type="submission" date="2015-01" db="EMBL/GenBank/DDBJ databases">
        <title>Evolutionary Origins and Diversification of the Mycorrhizal Mutualists.</title>
        <authorList>
            <consortium name="DOE Joint Genome Institute"/>
            <consortium name="Mycorrhizal Genomics Consortium"/>
            <person name="Kohler A."/>
            <person name="Kuo A."/>
            <person name="Nagy L.G."/>
            <person name="Floudas D."/>
            <person name="Copeland A."/>
            <person name="Barry K.W."/>
            <person name="Cichocki N."/>
            <person name="Veneault-Fourrey C."/>
            <person name="LaButti K."/>
            <person name="Lindquist E.A."/>
            <person name="Lipzen A."/>
            <person name="Lundell T."/>
            <person name="Morin E."/>
            <person name="Murat C."/>
            <person name="Riley R."/>
            <person name="Ohm R."/>
            <person name="Sun H."/>
            <person name="Tunlid A."/>
            <person name="Henrissat B."/>
            <person name="Grigoriev I.V."/>
            <person name="Hibbett D.S."/>
            <person name="Martin F."/>
        </authorList>
    </citation>
    <scope>NUCLEOTIDE SEQUENCE [LARGE SCALE GENOMIC DNA]</scope>
    <source>
        <strain evidence="3">MUT 4182</strain>
    </source>
</reference>
<dbReference type="AlphaFoldDB" id="A0A0C3M1B3"/>
<gene>
    <name evidence="2" type="ORF">M407DRAFT_7273</name>
</gene>
<sequence>MPEEIITKDSYVDFTCLTKRGQARSEDGLPCVQAGEHDDGGMVQAGSVVFDKDTQPPSPTPVEFAGLSDIEFFNWCQGAQYSSTEKRFRRGVGWPSSGSSNDWDSPSTVHGDGVRIPIELRAVRPSIDVPTLRSGVNGQVQLGSCPNKATEQRGIKLPAKETLGQPSRQ</sequence>
<evidence type="ECO:0000313" key="3">
    <source>
        <dbReference type="Proteomes" id="UP000054248"/>
    </source>
</evidence>
<organism evidence="2 3">
    <name type="scientific">Tulasnella calospora MUT 4182</name>
    <dbReference type="NCBI Taxonomy" id="1051891"/>
    <lineage>
        <taxon>Eukaryota</taxon>
        <taxon>Fungi</taxon>
        <taxon>Dikarya</taxon>
        <taxon>Basidiomycota</taxon>
        <taxon>Agaricomycotina</taxon>
        <taxon>Agaricomycetes</taxon>
        <taxon>Cantharellales</taxon>
        <taxon>Tulasnellaceae</taxon>
        <taxon>Tulasnella</taxon>
    </lineage>
</organism>
<dbReference type="EMBL" id="KN823008">
    <property type="protein sequence ID" value="KIO27487.1"/>
    <property type="molecule type" value="Genomic_DNA"/>
</dbReference>
<accession>A0A0C3M1B3</accession>
<evidence type="ECO:0000256" key="1">
    <source>
        <dbReference type="SAM" id="MobiDB-lite"/>
    </source>
</evidence>
<dbReference type="Proteomes" id="UP000054248">
    <property type="component" value="Unassembled WGS sequence"/>
</dbReference>
<protein>
    <submittedName>
        <fullName evidence="2">Uncharacterized protein</fullName>
    </submittedName>
</protein>
<name>A0A0C3M1B3_9AGAM</name>
<proteinExistence type="predicted"/>
<reference evidence="2 3" key="1">
    <citation type="submission" date="2014-04" db="EMBL/GenBank/DDBJ databases">
        <authorList>
            <consortium name="DOE Joint Genome Institute"/>
            <person name="Kuo A."/>
            <person name="Girlanda M."/>
            <person name="Perotto S."/>
            <person name="Kohler A."/>
            <person name="Nagy L.G."/>
            <person name="Floudas D."/>
            <person name="Copeland A."/>
            <person name="Barry K.W."/>
            <person name="Cichocki N."/>
            <person name="Veneault-Fourrey C."/>
            <person name="LaButti K."/>
            <person name="Lindquist E.A."/>
            <person name="Lipzen A."/>
            <person name="Lundell T."/>
            <person name="Morin E."/>
            <person name="Murat C."/>
            <person name="Sun H."/>
            <person name="Tunlid A."/>
            <person name="Henrissat B."/>
            <person name="Grigoriev I.V."/>
            <person name="Hibbett D.S."/>
            <person name="Martin F."/>
            <person name="Nordberg H.P."/>
            <person name="Cantor M.N."/>
            <person name="Hua S.X."/>
        </authorList>
    </citation>
    <scope>NUCLEOTIDE SEQUENCE [LARGE SCALE GENOMIC DNA]</scope>
    <source>
        <strain evidence="2 3">MUT 4182</strain>
    </source>
</reference>
<evidence type="ECO:0000313" key="2">
    <source>
        <dbReference type="EMBL" id="KIO27487.1"/>
    </source>
</evidence>
<feature type="region of interest" description="Disordered" evidence="1">
    <location>
        <begin position="87"/>
        <end position="109"/>
    </location>
</feature>
<keyword evidence="3" id="KW-1185">Reference proteome</keyword>
<feature type="region of interest" description="Disordered" evidence="1">
    <location>
        <begin position="141"/>
        <end position="169"/>
    </location>
</feature>